<gene>
    <name evidence="2" type="ORF">S01H1_18640</name>
</gene>
<feature type="compositionally biased region" description="Basic and acidic residues" evidence="1">
    <location>
        <begin position="8"/>
        <end position="28"/>
    </location>
</feature>
<organism evidence="2">
    <name type="scientific">marine sediment metagenome</name>
    <dbReference type="NCBI Taxonomy" id="412755"/>
    <lineage>
        <taxon>unclassified sequences</taxon>
        <taxon>metagenomes</taxon>
        <taxon>ecological metagenomes</taxon>
    </lineage>
</organism>
<comment type="caution">
    <text evidence="2">The sequence shown here is derived from an EMBL/GenBank/DDBJ whole genome shotgun (WGS) entry which is preliminary data.</text>
</comment>
<feature type="non-terminal residue" evidence="2">
    <location>
        <position position="325"/>
    </location>
</feature>
<feature type="region of interest" description="Disordered" evidence="1">
    <location>
        <begin position="1"/>
        <end position="36"/>
    </location>
</feature>
<name>X0SML2_9ZZZZ</name>
<evidence type="ECO:0000256" key="1">
    <source>
        <dbReference type="SAM" id="MobiDB-lite"/>
    </source>
</evidence>
<dbReference type="AlphaFoldDB" id="X0SML2"/>
<sequence length="325" mass="35696">ESDNDVTVMKDEVDPEITERDPDADEPKSPTSTGDFTLKATLSDIASGINPSTINLTVCNASDDSSTLCILGVITSTELTYNQGELTYSFYSGLTLGDDAADYTAQLTVKDWAGNELIQPWTFSIDPNIPAIQEWTFKNPGGSNLNPLIHDGVYYVNIIDPKITVEFQESTTQITKYEIYNYTPEGTLEETAFQTKVYDLGSEPIELTDIPAVDHTFSYDGATKYRLKVYAQRDLGGVYGRENDYDVDFVIDISPLYVELDPFTQDPPVTAQGRQIVGLDDFPHYFTGNASLESVVELFIGGRSCGSEEIDAVLETVSLSIASAT</sequence>
<feature type="non-terminal residue" evidence="2">
    <location>
        <position position="1"/>
    </location>
</feature>
<reference evidence="2" key="1">
    <citation type="journal article" date="2014" name="Front. Microbiol.">
        <title>High frequency of phylogenetically diverse reductive dehalogenase-homologous genes in deep subseafloor sedimentary metagenomes.</title>
        <authorList>
            <person name="Kawai M."/>
            <person name="Futagami T."/>
            <person name="Toyoda A."/>
            <person name="Takaki Y."/>
            <person name="Nishi S."/>
            <person name="Hori S."/>
            <person name="Arai W."/>
            <person name="Tsubouchi T."/>
            <person name="Morono Y."/>
            <person name="Uchiyama I."/>
            <person name="Ito T."/>
            <person name="Fujiyama A."/>
            <person name="Inagaki F."/>
            <person name="Takami H."/>
        </authorList>
    </citation>
    <scope>NUCLEOTIDE SEQUENCE</scope>
    <source>
        <strain evidence="2">Expedition CK06-06</strain>
    </source>
</reference>
<evidence type="ECO:0000313" key="2">
    <source>
        <dbReference type="EMBL" id="GAF82313.1"/>
    </source>
</evidence>
<proteinExistence type="predicted"/>
<protein>
    <submittedName>
        <fullName evidence="2">Uncharacterized protein</fullName>
    </submittedName>
</protein>
<accession>X0SML2</accession>
<dbReference type="EMBL" id="BARS01009982">
    <property type="protein sequence ID" value="GAF82313.1"/>
    <property type="molecule type" value="Genomic_DNA"/>
</dbReference>